<evidence type="ECO:0000256" key="1">
    <source>
        <dbReference type="ARBA" id="ARBA00010487"/>
    </source>
</evidence>
<dbReference type="InterPro" id="IPR038765">
    <property type="entry name" value="Papain-like_cys_pep_sf"/>
</dbReference>
<dbReference type="Gene3D" id="3.90.70.80">
    <property type="match status" value="1"/>
</dbReference>
<dbReference type="SUPFAM" id="SSF54001">
    <property type="entry name" value="Cysteine proteinases"/>
    <property type="match status" value="1"/>
</dbReference>
<evidence type="ECO:0000313" key="5">
    <source>
        <dbReference type="Proteomes" id="UP000078540"/>
    </source>
</evidence>
<dbReference type="InterPro" id="IPR003323">
    <property type="entry name" value="OTU_dom"/>
</dbReference>
<keyword evidence="5" id="KW-1185">Reference proteome</keyword>
<feature type="transmembrane region" description="Helical" evidence="2">
    <location>
        <begin position="266"/>
        <end position="291"/>
    </location>
</feature>
<dbReference type="InterPro" id="IPR006876">
    <property type="entry name" value="LMBR1-like_membr_prot"/>
</dbReference>
<dbReference type="Pfam" id="PF04791">
    <property type="entry name" value="LMBR1"/>
    <property type="match status" value="2"/>
</dbReference>
<sequence length="606" mass="67752">MANISCTFTHPFLPLTLQSVEQTTGLDSRECGRRNSILSRYFRPFERKSILKSDQLGIVFNRHEQRLDNLGRSHIVDQENFANIPGVLMRKVVPADNSCLFTSVGYVLNGKVDTTCASFMREIIANAVAADPNEYSEAFLGRPNAEYCEWILKSDAWGGAIELSILSKFYGLEIAVIDSINAIINRFGEDQRYAQRVFLIFDGIHYDPLYLEPLNGVMARVYETVTVLCLLGTLVLGMTYVLSALLDYQNSSLHTLLNLWSYYLPFLYSCVSFVGVVMLLLCTPVGFVRLFDVAGSFLVKPQFLKNLDEEFFAYRLEEDCIRRRLQHVKATGKSYVSPVPMSPATNCGWLPHEDDEPLLCISPSLLCLRNGALQKGLSQRLDDVQKRRQLLDQQRRTWWVRRTLLYPVAMLALLVLSTATALLAVQNTIELLIGIKALPLSTRQFTLGISSLSKLGPIGAAIEVAVILYLAVTSAIGLYTLPGVRMVQPRFRSTPLTHLIANCALLLVLSSALPLLSRILGMTNFDLLGDFGRIEWLGNFKLVLLYNLIFATAAISCLTTKFTATVRKEIYARLRSSLLGIFRTTSVTADAKKYSPSSGIFSIKED</sequence>
<keyword evidence="2" id="KW-1133">Transmembrane helix</keyword>
<gene>
    <name evidence="4" type="ORF">ALC53_06735</name>
</gene>
<keyword evidence="2" id="KW-0812">Transmembrane</keyword>
<proteinExistence type="inferred from homology"/>
<feature type="transmembrane region" description="Helical" evidence="2">
    <location>
        <begin position="499"/>
        <end position="520"/>
    </location>
</feature>
<feature type="transmembrane region" description="Helical" evidence="2">
    <location>
        <begin position="404"/>
        <end position="425"/>
    </location>
</feature>
<feature type="transmembrane region" description="Helical" evidence="2">
    <location>
        <begin position="225"/>
        <end position="246"/>
    </location>
</feature>
<reference evidence="4 5" key="1">
    <citation type="submission" date="2015-09" db="EMBL/GenBank/DDBJ databases">
        <title>Atta colombica WGS genome.</title>
        <authorList>
            <person name="Nygaard S."/>
            <person name="Hu H."/>
            <person name="Boomsma J."/>
            <person name="Zhang G."/>
        </authorList>
    </citation>
    <scope>NUCLEOTIDE SEQUENCE [LARGE SCALE GENOMIC DNA]</scope>
    <source>
        <strain evidence="4">Treedump-2</strain>
        <tissue evidence="4">Whole body</tissue>
    </source>
</reference>
<dbReference type="EMBL" id="KQ976507">
    <property type="protein sequence ID" value="KYM82822.1"/>
    <property type="molecule type" value="Genomic_DNA"/>
</dbReference>
<dbReference type="GO" id="GO:0004888">
    <property type="term" value="F:transmembrane signaling receptor activity"/>
    <property type="evidence" value="ECO:0007669"/>
    <property type="project" value="TreeGrafter"/>
</dbReference>
<dbReference type="GO" id="GO:0007165">
    <property type="term" value="P:signal transduction"/>
    <property type="evidence" value="ECO:0007669"/>
    <property type="project" value="TreeGrafter"/>
</dbReference>
<keyword evidence="2" id="KW-0472">Membrane</keyword>
<accession>A0A151I356</accession>
<dbReference type="Pfam" id="PF02338">
    <property type="entry name" value="OTU"/>
    <property type="match status" value="1"/>
</dbReference>
<comment type="similarity">
    <text evidence="1">Belongs to the LIMR family.</text>
</comment>
<evidence type="ECO:0000256" key="2">
    <source>
        <dbReference type="SAM" id="Phobius"/>
    </source>
</evidence>
<dbReference type="CDD" id="cd22745">
    <property type="entry name" value="OTU_OTU1"/>
    <property type="match status" value="1"/>
</dbReference>
<feature type="transmembrane region" description="Helical" evidence="2">
    <location>
        <begin position="458"/>
        <end position="479"/>
    </location>
</feature>
<name>A0A151I356_9HYME</name>
<protein>
    <submittedName>
        <fullName evidence="4">Protein LMBR1L</fullName>
    </submittedName>
</protein>
<dbReference type="InterPro" id="IPR008075">
    <property type="entry name" value="LIMR"/>
</dbReference>
<dbReference type="GO" id="GO:0005886">
    <property type="term" value="C:plasma membrane"/>
    <property type="evidence" value="ECO:0007669"/>
    <property type="project" value="TreeGrafter"/>
</dbReference>
<evidence type="ECO:0000259" key="3">
    <source>
        <dbReference type="PROSITE" id="PS50802"/>
    </source>
</evidence>
<dbReference type="Proteomes" id="UP000078540">
    <property type="component" value="Unassembled WGS sequence"/>
</dbReference>
<organism evidence="4 5">
    <name type="scientific">Atta colombica</name>
    <dbReference type="NCBI Taxonomy" id="520822"/>
    <lineage>
        <taxon>Eukaryota</taxon>
        <taxon>Metazoa</taxon>
        <taxon>Ecdysozoa</taxon>
        <taxon>Arthropoda</taxon>
        <taxon>Hexapoda</taxon>
        <taxon>Insecta</taxon>
        <taxon>Pterygota</taxon>
        <taxon>Neoptera</taxon>
        <taxon>Endopterygota</taxon>
        <taxon>Hymenoptera</taxon>
        <taxon>Apocrita</taxon>
        <taxon>Aculeata</taxon>
        <taxon>Formicoidea</taxon>
        <taxon>Formicidae</taxon>
        <taxon>Myrmicinae</taxon>
        <taxon>Atta</taxon>
    </lineage>
</organism>
<dbReference type="STRING" id="520822.A0A151I356"/>
<dbReference type="AlphaFoldDB" id="A0A151I356"/>
<dbReference type="PANTHER" id="PTHR12625:SF0">
    <property type="entry name" value="PROTEIN LILIPOD"/>
    <property type="match status" value="1"/>
</dbReference>
<dbReference type="PRINTS" id="PR01692">
    <property type="entry name" value="LIPOCALINIMR"/>
</dbReference>
<dbReference type="PANTHER" id="PTHR12625">
    <property type="entry name" value="LIPOCALIN-1 INTERACTING MEMBRANE RECEPTOR LIMR"/>
    <property type="match status" value="1"/>
</dbReference>
<feature type="domain" description="OTU" evidence="3">
    <location>
        <begin position="88"/>
        <end position="212"/>
    </location>
</feature>
<dbReference type="PROSITE" id="PS50802">
    <property type="entry name" value="OTU"/>
    <property type="match status" value="1"/>
</dbReference>
<evidence type="ECO:0000313" key="4">
    <source>
        <dbReference type="EMBL" id="KYM82822.1"/>
    </source>
</evidence>
<feature type="transmembrane region" description="Helical" evidence="2">
    <location>
        <begin position="540"/>
        <end position="558"/>
    </location>
</feature>